<organism evidence="3 4">
    <name type="scientific">Pacificimonas flava</name>
    <dbReference type="NCBI Taxonomy" id="1234595"/>
    <lineage>
        <taxon>Bacteria</taxon>
        <taxon>Pseudomonadati</taxon>
        <taxon>Pseudomonadota</taxon>
        <taxon>Alphaproteobacteria</taxon>
        <taxon>Sphingomonadales</taxon>
        <taxon>Sphingosinicellaceae</taxon>
        <taxon>Pacificimonas</taxon>
    </lineage>
</organism>
<dbReference type="PATRIC" id="fig|1234595.3.peg.2051"/>
<dbReference type="EMBL" id="AMRV01000006">
    <property type="protein sequence ID" value="EMD82663.1"/>
    <property type="molecule type" value="Genomic_DNA"/>
</dbReference>
<name>M2U3W5_9SPHN</name>
<feature type="transmembrane region" description="Helical" evidence="2">
    <location>
        <begin position="104"/>
        <end position="121"/>
    </location>
</feature>
<protein>
    <recommendedName>
        <fullName evidence="5">DUF883 domain-containing protein</fullName>
    </recommendedName>
</protein>
<evidence type="ECO:0000313" key="4">
    <source>
        <dbReference type="Proteomes" id="UP000011717"/>
    </source>
</evidence>
<evidence type="ECO:0000256" key="2">
    <source>
        <dbReference type="SAM" id="Phobius"/>
    </source>
</evidence>
<feature type="compositionally biased region" description="Basic and acidic residues" evidence="1">
    <location>
        <begin position="150"/>
        <end position="159"/>
    </location>
</feature>
<feature type="region of interest" description="Disordered" evidence="1">
    <location>
        <begin position="1"/>
        <end position="75"/>
    </location>
</feature>
<reference evidence="3 4" key="1">
    <citation type="journal article" date="2013" name="Genome Announc.">
        <title>Draft Genome Sequence of Strain JLT2015T, Belonging to the Family Sphingomonadaceae of the Alphaproteobacteria.</title>
        <authorList>
            <person name="Tang K."/>
            <person name="Liu K."/>
            <person name="Li S."/>
            <person name="Jiao N."/>
        </authorList>
    </citation>
    <scope>NUCLEOTIDE SEQUENCE [LARGE SCALE GENOMIC DNA]</scope>
    <source>
        <strain evidence="3 4">JLT2015</strain>
    </source>
</reference>
<evidence type="ECO:0000256" key="1">
    <source>
        <dbReference type="SAM" id="MobiDB-lite"/>
    </source>
</evidence>
<keyword evidence="2" id="KW-0472">Membrane</keyword>
<dbReference type="Gene3D" id="6.10.140.1430">
    <property type="match status" value="1"/>
</dbReference>
<keyword evidence="2" id="KW-1133">Transmembrane helix</keyword>
<feature type="region of interest" description="Disordered" evidence="1">
    <location>
        <begin position="150"/>
        <end position="196"/>
    </location>
</feature>
<gene>
    <name evidence="3" type="ORF">C725_2050</name>
</gene>
<keyword evidence="4" id="KW-1185">Reference proteome</keyword>
<dbReference type="Proteomes" id="UP000011717">
    <property type="component" value="Unassembled WGS sequence"/>
</dbReference>
<keyword evidence="2" id="KW-0812">Transmembrane</keyword>
<sequence length="196" mass="21255">MTDENKISSDNVTGKTGSADGVRERAHQAAGTVREKTHDTAEAVREKAQEARDYTSQRYRHAKDASRENYDKARDYSRQKWGETREGAHRARARLGDRVERNPLVAAGLGVLGGLTLGLLLPRTQRENRAMGKYRDGLYDQATAAARAAKDASGEEFRGIADQAKNQAKDLGQQALGAAKKGGEAGLKESGLKSST</sequence>
<feature type="compositionally biased region" description="Basic and acidic residues" evidence="1">
    <location>
        <begin position="21"/>
        <end position="55"/>
    </location>
</feature>
<feature type="compositionally biased region" description="Basic and acidic residues" evidence="1">
    <location>
        <begin position="181"/>
        <end position="196"/>
    </location>
</feature>
<dbReference type="RefSeq" id="WP_008602536.1">
    <property type="nucleotide sequence ID" value="NZ_AMRV01000006.1"/>
</dbReference>
<evidence type="ECO:0008006" key="5">
    <source>
        <dbReference type="Google" id="ProtNLM"/>
    </source>
</evidence>
<accession>M2U3W5</accession>
<feature type="compositionally biased region" description="Basic and acidic residues" evidence="1">
    <location>
        <begin position="62"/>
        <end position="75"/>
    </location>
</feature>
<evidence type="ECO:0000313" key="3">
    <source>
        <dbReference type="EMBL" id="EMD82663.1"/>
    </source>
</evidence>
<proteinExistence type="predicted"/>
<comment type="caution">
    <text evidence="3">The sequence shown here is derived from an EMBL/GenBank/DDBJ whole genome shotgun (WGS) entry which is preliminary data.</text>
</comment>
<dbReference type="AlphaFoldDB" id="M2U3W5"/>